<evidence type="ECO:0000256" key="5">
    <source>
        <dbReference type="SAM" id="Phobius"/>
    </source>
</evidence>
<dbReference type="Pfam" id="PF01694">
    <property type="entry name" value="Rhomboid"/>
    <property type="match status" value="1"/>
</dbReference>
<organism evidence="8 9">
    <name type="scientific">Chrysophaeum taylorii</name>
    <dbReference type="NCBI Taxonomy" id="2483200"/>
    <lineage>
        <taxon>Eukaryota</taxon>
        <taxon>Sar</taxon>
        <taxon>Stramenopiles</taxon>
        <taxon>Ochrophyta</taxon>
        <taxon>Pelagophyceae</taxon>
        <taxon>Pelagomonadales</taxon>
        <taxon>Pelagomonadaceae</taxon>
        <taxon>Chrysophaeum</taxon>
    </lineage>
</organism>
<keyword evidence="4 5" id="KW-0472">Membrane</keyword>
<evidence type="ECO:0000256" key="3">
    <source>
        <dbReference type="ARBA" id="ARBA00022989"/>
    </source>
</evidence>
<dbReference type="PANTHER" id="PTHR43731">
    <property type="entry name" value="RHOMBOID PROTEASE"/>
    <property type="match status" value="1"/>
</dbReference>
<proteinExistence type="predicted"/>
<accession>A0AAD7U5J4</accession>
<name>A0AAD7U5J4_9STRA</name>
<comment type="caution">
    <text evidence="8">The sequence shown here is derived from an EMBL/GenBank/DDBJ whole genome shotgun (WGS) entry which is preliminary data.</text>
</comment>
<keyword evidence="9" id="KW-1185">Reference proteome</keyword>
<dbReference type="InterPro" id="IPR022764">
    <property type="entry name" value="Peptidase_S54_rhomboid_dom"/>
</dbReference>
<dbReference type="GO" id="GO:0016020">
    <property type="term" value="C:membrane"/>
    <property type="evidence" value="ECO:0007669"/>
    <property type="project" value="UniProtKB-SubCell"/>
</dbReference>
<dbReference type="GO" id="GO:0004252">
    <property type="term" value="F:serine-type endopeptidase activity"/>
    <property type="evidence" value="ECO:0007669"/>
    <property type="project" value="InterPro"/>
</dbReference>
<evidence type="ECO:0000313" key="9">
    <source>
        <dbReference type="Proteomes" id="UP001230188"/>
    </source>
</evidence>
<feature type="domain" description="Peptidase S54 rhomboid" evidence="7">
    <location>
        <begin position="74"/>
        <end position="211"/>
    </location>
</feature>
<keyword evidence="3 5" id="KW-1133">Transmembrane helix</keyword>
<feature type="signal peptide" evidence="6">
    <location>
        <begin position="1"/>
        <end position="15"/>
    </location>
</feature>
<comment type="subcellular location">
    <subcellularLocation>
        <location evidence="1">Membrane</location>
        <topology evidence="1">Multi-pass membrane protein</topology>
    </subcellularLocation>
</comment>
<feature type="transmembrane region" description="Helical" evidence="5">
    <location>
        <begin position="193"/>
        <end position="215"/>
    </location>
</feature>
<dbReference type="InterPro" id="IPR035952">
    <property type="entry name" value="Rhomboid-like_sf"/>
</dbReference>
<dbReference type="PANTHER" id="PTHR43731:SF26">
    <property type="entry name" value="RHOMBOID-LIKE PROTEIN 10, CHLOROPLASTIC"/>
    <property type="match status" value="1"/>
</dbReference>
<evidence type="ECO:0000256" key="1">
    <source>
        <dbReference type="ARBA" id="ARBA00004141"/>
    </source>
</evidence>
<dbReference type="Gene3D" id="1.20.1540.10">
    <property type="entry name" value="Rhomboid-like"/>
    <property type="match status" value="1"/>
</dbReference>
<gene>
    <name evidence="8" type="ORF">CTAYLR_003063</name>
</gene>
<feature type="chain" id="PRO_5042164037" description="Peptidase S54 rhomboid domain-containing protein" evidence="6">
    <location>
        <begin position="16"/>
        <end position="249"/>
    </location>
</feature>
<dbReference type="AlphaFoldDB" id="A0AAD7U5J4"/>
<evidence type="ECO:0000256" key="4">
    <source>
        <dbReference type="ARBA" id="ARBA00023136"/>
    </source>
</evidence>
<dbReference type="Proteomes" id="UP001230188">
    <property type="component" value="Unassembled WGS sequence"/>
</dbReference>
<keyword evidence="2 5" id="KW-0812">Transmembrane</keyword>
<dbReference type="EMBL" id="JAQMWT010000667">
    <property type="protein sequence ID" value="KAJ8598631.1"/>
    <property type="molecule type" value="Genomic_DNA"/>
</dbReference>
<protein>
    <recommendedName>
        <fullName evidence="7">Peptidase S54 rhomboid domain-containing protein</fullName>
    </recommendedName>
</protein>
<evidence type="ECO:0000256" key="6">
    <source>
        <dbReference type="SAM" id="SignalP"/>
    </source>
</evidence>
<sequence>MRALVLWYVVWGAAAFGGAPRRKRRRLPCAGGATNHQSATSVITGSTLAAGIAQVQFPHLTAWGAKHAPSILAGQYWRLVTPMFLHASPAHIFTNIISLQSVGPQLERWYGRRRFVVTYVTSAITANVLSCTLNFAGTSVGASGAIAGIVGALAVHNIRHSHILRSSKAHLEAIGQVILFNVALGLFERSIDNAAHLGGFLGGAAAAFLIGSNFVPVKDRLGRLRGYVDKPLIPLGSNDNPTFLPARYY</sequence>
<dbReference type="SUPFAM" id="SSF144091">
    <property type="entry name" value="Rhomboid-like"/>
    <property type="match status" value="1"/>
</dbReference>
<evidence type="ECO:0000259" key="7">
    <source>
        <dbReference type="Pfam" id="PF01694"/>
    </source>
</evidence>
<keyword evidence="6" id="KW-0732">Signal</keyword>
<reference evidence="8" key="1">
    <citation type="submission" date="2023-01" db="EMBL/GenBank/DDBJ databases">
        <title>Metagenome sequencing of chrysophaentin producing Chrysophaeum taylorii.</title>
        <authorList>
            <person name="Davison J."/>
            <person name="Bewley C."/>
        </authorList>
    </citation>
    <scope>NUCLEOTIDE SEQUENCE</scope>
    <source>
        <strain evidence="8">NIES-1699</strain>
    </source>
</reference>
<evidence type="ECO:0000313" key="8">
    <source>
        <dbReference type="EMBL" id="KAJ8598631.1"/>
    </source>
</evidence>
<dbReference type="InterPro" id="IPR050925">
    <property type="entry name" value="Rhomboid_protease_S54"/>
</dbReference>
<evidence type="ECO:0000256" key="2">
    <source>
        <dbReference type="ARBA" id="ARBA00022692"/>
    </source>
</evidence>